<organism evidence="2 3">
    <name type="scientific">Desmophyllum pertusum</name>
    <dbReference type="NCBI Taxonomy" id="174260"/>
    <lineage>
        <taxon>Eukaryota</taxon>
        <taxon>Metazoa</taxon>
        <taxon>Cnidaria</taxon>
        <taxon>Anthozoa</taxon>
        <taxon>Hexacorallia</taxon>
        <taxon>Scleractinia</taxon>
        <taxon>Caryophylliina</taxon>
        <taxon>Caryophylliidae</taxon>
        <taxon>Desmophyllum</taxon>
    </lineage>
</organism>
<evidence type="ECO:0000313" key="3">
    <source>
        <dbReference type="Proteomes" id="UP001163046"/>
    </source>
</evidence>
<comment type="caution">
    <text evidence="2">The sequence shown here is derived from an EMBL/GenBank/DDBJ whole genome shotgun (WGS) entry which is preliminary data.</text>
</comment>
<dbReference type="InterPro" id="IPR051135">
    <property type="entry name" value="Gal/GlcNAc/GalNAc_ST"/>
</dbReference>
<dbReference type="PANTHER" id="PTHR10704:SF44">
    <property type="entry name" value="LD35051P-RELATED"/>
    <property type="match status" value="1"/>
</dbReference>
<protein>
    <submittedName>
        <fullName evidence="2">Sulfotransferase 3</fullName>
    </submittedName>
</protein>
<dbReference type="PANTHER" id="PTHR10704">
    <property type="entry name" value="CARBOHYDRATE SULFOTRANSFERASE"/>
    <property type="match status" value="1"/>
</dbReference>
<dbReference type="Proteomes" id="UP001163046">
    <property type="component" value="Unassembled WGS sequence"/>
</dbReference>
<feature type="compositionally biased region" description="Polar residues" evidence="1">
    <location>
        <begin position="16"/>
        <end position="37"/>
    </location>
</feature>
<evidence type="ECO:0000313" key="2">
    <source>
        <dbReference type="EMBL" id="KAJ7348779.1"/>
    </source>
</evidence>
<feature type="compositionally biased region" description="Polar residues" evidence="1">
    <location>
        <begin position="93"/>
        <end position="116"/>
    </location>
</feature>
<evidence type="ECO:0000256" key="1">
    <source>
        <dbReference type="SAM" id="MobiDB-lite"/>
    </source>
</evidence>
<dbReference type="GO" id="GO:0001517">
    <property type="term" value="F:N-acetylglucosamine 6-O-sulfotransferase activity"/>
    <property type="evidence" value="ECO:0007669"/>
    <property type="project" value="TreeGrafter"/>
</dbReference>
<dbReference type="AlphaFoldDB" id="A0A9W9YHN1"/>
<gene>
    <name evidence="2" type="primary">CHST3_4</name>
    <name evidence="2" type="ORF">OS493_039085</name>
</gene>
<dbReference type="Gene3D" id="3.40.50.300">
    <property type="entry name" value="P-loop containing nucleotide triphosphate hydrolases"/>
    <property type="match status" value="1"/>
</dbReference>
<feature type="region of interest" description="Disordered" evidence="1">
    <location>
        <begin position="1"/>
        <end position="119"/>
    </location>
</feature>
<name>A0A9W9YHN1_9CNID</name>
<dbReference type="GO" id="GO:0006790">
    <property type="term" value="P:sulfur compound metabolic process"/>
    <property type="evidence" value="ECO:0007669"/>
    <property type="project" value="TreeGrafter"/>
</dbReference>
<dbReference type="SUPFAM" id="SSF52540">
    <property type="entry name" value="P-loop containing nucleoside triphosphate hydrolases"/>
    <property type="match status" value="1"/>
</dbReference>
<feature type="compositionally biased region" description="Basic and acidic residues" evidence="1">
    <location>
        <begin position="41"/>
        <end position="54"/>
    </location>
</feature>
<accession>A0A9W9YHN1</accession>
<dbReference type="InterPro" id="IPR027417">
    <property type="entry name" value="P-loop_NTPase"/>
</dbReference>
<dbReference type="GO" id="GO:0006044">
    <property type="term" value="P:N-acetylglucosamine metabolic process"/>
    <property type="evidence" value="ECO:0007669"/>
    <property type="project" value="TreeGrafter"/>
</dbReference>
<dbReference type="EMBL" id="MU827452">
    <property type="protein sequence ID" value="KAJ7348779.1"/>
    <property type="molecule type" value="Genomic_DNA"/>
</dbReference>
<sequence length="268" mass="30109">MKLPWVLHKADPGTVTIPTVLTMPTEQTSPEVQTNSIPKPDSGDRSSPEVDPKSSEAQTDSIPKPDSENRSSPEVDSRSSEAQTDSIPKPNSGDRSSSESQRTALPTSTAQSTMQPEQRRSLLIYGADRSGTTFTTKMFAEDPQLMTVYEPLWITSRWNEENSGTGKWQEKYLEVHYRDLAGKPLETTKAMYKFAGFEMPDSVVYWVVRNTSPSKEELIKQQDETYSSVRNSTANVDKWQQESPVERTRIIEEQCKDGLDLLGLTKIL</sequence>
<keyword evidence="3" id="KW-1185">Reference proteome</keyword>
<reference evidence="2" key="1">
    <citation type="submission" date="2023-01" db="EMBL/GenBank/DDBJ databases">
        <title>Genome assembly of the deep-sea coral Lophelia pertusa.</title>
        <authorList>
            <person name="Herrera S."/>
            <person name="Cordes E."/>
        </authorList>
    </citation>
    <scope>NUCLEOTIDE SEQUENCE</scope>
    <source>
        <strain evidence="2">USNM1676648</strain>
        <tissue evidence="2">Polyp</tissue>
    </source>
</reference>
<feature type="compositionally biased region" description="Basic and acidic residues" evidence="1">
    <location>
        <begin position="63"/>
        <end position="79"/>
    </location>
</feature>
<proteinExistence type="predicted"/>
<dbReference type="OrthoDB" id="6138663at2759"/>